<dbReference type="Pfam" id="PF02374">
    <property type="entry name" value="ArsA_ATPase"/>
    <property type="match status" value="2"/>
</dbReference>
<accession>A0A4D6L1E8</accession>
<evidence type="ECO:0000313" key="2">
    <source>
        <dbReference type="EMBL" id="QCD82295.1"/>
    </source>
</evidence>
<dbReference type="AlphaFoldDB" id="A0A4D6L1E8"/>
<dbReference type="Gene3D" id="3.40.50.300">
    <property type="entry name" value="P-loop containing nucleotide triphosphate hydrolases"/>
    <property type="match status" value="2"/>
</dbReference>
<dbReference type="GO" id="GO:0005524">
    <property type="term" value="F:ATP binding"/>
    <property type="evidence" value="ECO:0007669"/>
    <property type="project" value="InterPro"/>
</dbReference>
<reference evidence="2 3" key="1">
    <citation type="submission" date="2019-04" db="EMBL/GenBank/DDBJ databases">
        <title>An improved genome assembly and genetic linkage map for asparagus bean, Vigna unguiculata ssp. sesquipedialis.</title>
        <authorList>
            <person name="Xia Q."/>
            <person name="Zhang R."/>
            <person name="Dong Y."/>
        </authorList>
    </citation>
    <scope>NUCLEOTIDE SEQUENCE [LARGE SCALE GENOMIC DNA]</scope>
    <source>
        <tissue evidence="2">Leaf</tissue>
    </source>
</reference>
<dbReference type="GO" id="GO:0016887">
    <property type="term" value="F:ATP hydrolysis activity"/>
    <property type="evidence" value="ECO:0007669"/>
    <property type="project" value="InterPro"/>
</dbReference>
<protein>
    <submittedName>
        <fullName evidence="2">Arsenite-transporting ATPase</fullName>
    </submittedName>
</protein>
<dbReference type="EMBL" id="CP039346">
    <property type="protein sequence ID" value="QCD82295.1"/>
    <property type="molecule type" value="Genomic_DNA"/>
</dbReference>
<evidence type="ECO:0000313" key="3">
    <source>
        <dbReference type="Proteomes" id="UP000501690"/>
    </source>
</evidence>
<organism evidence="2 3">
    <name type="scientific">Vigna unguiculata</name>
    <name type="common">Cowpea</name>
    <dbReference type="NCBI Taxonomy" id="3917"/>
    <lineage>
        <taxon>Eukaryota</taxon>
        <taxon>Viridiplantae</taxon>
        <taxon>Streptophyta</taxon>
        <taxon>Embryophyta</taxon>
        <taxon>Tracheophyta</taxon>
        <taxon>Spermatophyta</taxon>
        <taxon>Magnoliopsida</taxon>
        <taxon>eudicotyledons</taxon>
        <taxon>Gunneridae</taxon>
        <taxon>Pentapetalae</taxon>
        <taxon>rosids</taxon>
        <taxon>fabids</taxon>
        <taxon>Fabales</taxon>
        <taxon>Fabaceae</taxon>
        <taxon>Papilionoideae</taxon>
        <taxon>50 kb inversion clade</taxon>
        <taxon>NPAAA clade</taxon>
        <taxon>indigoferoid/millettioid clade</taxon>
        <taxon>Phaseoleae</taxon>
        <taxon>Vigna</taxon>
    </lineage>
</organism>
<dbReference type="PANTHER" id="PTHR10803:SF0">
    <property type="entry name" value="ATPASE GET3B"/>
    <property type="match status" value="1"/>
</dbReference>
<dbReference type="SUPFAM" id="SSF52540">
    <property type="entry name" value="P-loop containing nucleoside triphosphate hydrolases"/>
    <property type="match status" value="2"/>
</dbReference>
<dbReference type="GO" id="GO:0071816">
    <property type="term" value="P:tail-anchored membrane protein insertion into ER membrane"/>
    <property type="evidence" value="ECO:0007669"/>
    <property type="project" value="TreeGrafter"/>
</dbReference>
<feature type="domain" description="ArsA/GET3 Anion-transporting ATPase-like" evidence="1">
    <location>
        <begin position="80"/>
        <end position="169"/>
    </location>
</feature>
<dbReference type="CDD" id="cd02035">
    <property type="entry name" value="ArsA"/>
    <property type="match status" value="2"/>
</dbReference>
<gene>
    <name evidence="2" type="ORF">DEO72_LG2g2630</name>
</gene>
<dbReference type="GO" id="GO:0043529">
    <property type="term" value="C:GET complex"/>
    <property type="evidence" value="ECO:0007669"/>
    <property type="project" value="TreeGrafter"/>
</dbReference>
<dbReference type="PANTHER" id="PTHR10803">
    <property type="entry name" value="ARSENICAL PUMP-DRIVING ATPASE ARSENITE-TRANSLOCATING ATPASE"/>
    <property type="match status" value="1"/>
</dbReference>
<keyword evidence="3" id="KW-1185">Reference proteome</keyword>
<evidence type="ECO:0000259" key="1">
    <source>
        <dbReference type="Pfam" id="PF02374"/>
    </source>
</evidence>
<dbReference type="InterPro" id="IPR027417">
    <property type="entry name" value="P-loop_NTPase"/>
</dbReference>
<proteinExistence type="predicted"/>
<sequence length="347" mass="36728">MACRSVISSSLHMTNSMTVKGVLSFAPNPPLFHHLPKAVAFVSLSASTKPPTKSFQVRSVVGTTEAASGFDEMVSGTERKYYMLGGKGGVGKTSCAASLAVKFANNGHPTLVVSTDPAHSLSDSFAQDLTGGALVPVEGPDYPLFALEINPEKSREEFRNAAQKNGGTGVKDFMDGMGLGMIADQVKGRQVVTSLNFWRRRFLCVISFIMMVSIVRSVVGTTEAASGFDEMVSGTERKYYMLGGKGGVGKTSCAASLAVKFANNGHPTLVVSTDPAHSLSDSFAQDLTGGALVPVEGPDYPLFALEINPEKSREEFRNAAQKNGGTGVKDFMDGMGLGMIADQVKIY</sequence>
<dbReference type="InterPro" id="IPR025723">
    <property type="entry name" value="ArsA/GET3_ATPase-like"/>
</dbReference>
<dbReference type="Proteomes" id="UP000501690">
    <property type="component" value="Linkage Group LG2"/>
</dbReference>
<feature type="domain" description="ArsA/GET3 Anion-transporting ATPase-like" evidence="1">
    <location>
        <begin position="238"/>
        <end position="328"/>
    </location>
</feature>
<dbReference type="InterPro" id="IPR016300">
    <property type="entry name" value="ATPase_ArsA/GET3"/>
</dbReference>
<name>A0A4D6L1E8_VIGUN</name>